<dbReference type="Proteomes" id="UP000758603">
    <property type="component" value="Unassembled WGS sequence"/>
</dbReference>
<feature type="compositionally biased region" description="Basic and acidic residues" evidence="1">
    <location>
        <begin position="414"/>
        <end position="434"/>
    </location>
</feature>
<reference evidence="2" key="1">
    <citation type="journal article" date="2021" name="Nat. Commun.">
        <title>Genetic determinants of endophytism in the Arabidopsis root mycobiome.</title>
        <authorList>
            <person name="Mesny F."/>
            <person name="Miyauchi S."/>
            <person name="Thiergart T."/>
            <person name="Pickel B."/>
            <person name="Atanasova L."/>
            <person name="Karlsson M."/>
            <person name="Huettel B."/>
            <person name="Barry K.W."/>
            <person name="Haridas S."/>
            <person name="Chen C."/>
            <person name="Bauer D."/>
            <person name="Andreopoulos W."/>
            <person name="Pangilinan J."/>
            <person name="LaButti K."/>
            <person name="Riley R."/>
            <person name="Lipzen A."/>
            <person name="Clum A."/>
            <person name="Drula E."/>
            <person name="Henrissat B."/>
            <person name="Kohler A."/>
            <person name="Grigoriev I.V."/>
            <person name="Martin F.M."/>
            <person name="Hacquard S."/>
        </authorList>
    </citation>
    <scope>NUCLEOTIDE SEQUENCE</scope>
    <source>
        <strain evidence="2">MPI-SDFR-AT-0073</strain>
    </source>
</reference>
<dbReference type="EMBL" id="JAGPXC010000002">
    <property type="protein sequence ID" value="KAH6656823.1"/>
    <property type="molecule type" value="Genomic_DNA"/>
</dbReference>
<dbReference type="GeneID" id="70124113"/>
<evidence type="ECO:0000256" key="1">
    <source>
        <dbReference type="SAM" id="MobiDB-lite"/>
    </source>
</evidence>
<proteinExistence type="predicted"/>
<keyword evidence="3" id="KW-1185">Reference proteome</keyword>
<evidence type="ECO:0000313" key="2">
    <source>
        <dbReference type="EMBL" id="KAH6656823.1"/>
    </source>
</evidence>
<feature type="compositionally biased region" description="Gly residues" evidence="1">
    <location>
        <begin position="465"/>
        <end position="480"/>
    </location>
</feature>
<feature type="compositionally biased region" description="Low complexity" evidence="1">
    <location>
        <begin position="520"/>
        <end position="531"/>
    </location>
</feature>
<sequence length="650" mass="73248">MYFGAPENATGWDRCFLFPRRFCLCFCLCFRFPRPGVHGQLGRGLAFPRVGIYDDGEVTRYGAGESYRPFNDRTPRRGKSPAGPDRESPIAREREPRDRARSPPREPRIRPRSPPREPRFRPRSPLPQRDRPVGRSPPREPRARSPLPQRERPRSPPRAPRARSPLPPRERPRSPPAHEDRYIPDRTPRRRSRSPFRPDRSRDHGRDDDRGGIAAADTWRRQRSRSPIRRSSPPRRSPIRRNSPPPRRFSPVRRDLRDDRDRRGFNQRDPRGRSRSLERDRRDVRDRDRRSPPARRVSPPRGPGASYRRRSPSMDRRDDRYGPAQRRPSPPREPAVASTYPSRDQSRRPSPLPSTARRDDRSNPQSPLSSRHHSRSPQRVPLRDRSPVRTVSRIASKSPPRGPAALRPPPTGPRGDRAPRRDIRDDRDGRDFPRRSISINDAPNRPAPGSGRDAVSPGAPPSGPRGYGSTRGGYGRGGRGNTWIAPSQSRNDSPAPVPGPAPVSNGNSNAPVPTGPRGQTPSSTSIPSTPTAQSKPFNPPKGPAAEKRQLTVFEKEAATMTPIMPGGKMTAEDEAAMSGVLPEQLAHFKAAEEESDRLRKEIEKNEERTRAMMADFRKGQRECELLKLRTDLTEAAVAKSSGESYTGSAF</sequence>
<feature type="region of interest" description="Disordered" evidence="1">
    <location>
        <begin position="61"/>
        <end position="550"/>
    </location>
</feature>
<comment type="caution">
    <text evidence="2">The sequence shown here is derived from an EMBL/GenBank/DDBJ whole genome shotgun (WGS) entry which is preliminary data.</text>
</comment>
<dbReference type="OrthoDB" id="5424692at2759"/>
<feature type="compositionally biased region" description="Basic and acidic residues" evidence="1">
    <location>
        <begin position="128"/>
        <end position="154"/>
    </location>
</feature>
<evidence type="ECO:0000313" key="3">
    <source>
        <dbReference type="Proteomes" id="UP000758603"/>
    </source>
</evidence>
<gene>
    <name evidence="2" type="ORF">BKA67DRAFT_170394</name>
</gene>
<organism evidence="2 3">
    <name type="scientific">Truncatella angustata</name>
    <dbReference type="NCBI Taxonomy" id="152316"/>
    <lineage>
        <taxon>Eukaryota</taxon>
        <taxon>Fungi</taxon>
        <taxon>Dikarya</taxon>
        <taxon>Ascomycota</taxon>
        <taxon>Pezizomycotina</taxon>
        <taxon>Sordariomycetes</taxon>
        <taxon>Xylariomycetidae</taxon>
        <taxon>Amphisphaeriales</taxon>
        <taxon>Sporocadaceae</taxon>
        <taxon>Truncatella</taxon>
    </lineage>
</organism>
<feature type="compositionally biased region" description="Basic and acidic residues" evidence="1">
    <location>
        <begin position="196"/>
        <end position="211"/>
    </location>
</feature>
<dbReference type="RefSeq" id="XP_045961057.1">
    <property type="nucleotide sequence ID" value="XM_046095220.1"/>
</dbReference>
<feature type="compositionally biased region" description="Basic and acidic residues" evidence="1">
    <location>
        <begin position="168"/>
        <end position="187"/>
    </location>
</feature>
<feature type="compositionally biased region" description="Pro residues" evidence="1">
    <location>
        <begin position="400"/>
        <end position="412"/>
    </location>
</feature>
<feature type="compositionally biased region" description="Basic and acidic residues" evidence="1">
    <location>
        <begin position="252"/>
        <end position="291"/>
    </location>
</feature>
<protein>
    <submittedName>
        <fullName evidence="2">Uncharacterized protein</fullName>
    </submittedName>
</protein>
<feature type="compositionally biased region" description="Basic and acidic residues" evidence="1">
    <location>
        <begin position="84"/>
        <end position="120"/>
    </location>
</feature>
<accession>A0A9P9A023</accession>
<name>A0A9P9A023_9PEZI</name>
<feature type="compositionally biased region" description="Basic and acidic residues" evidence="1">
    <location>
        <begin position="312"/>
        <end position="321"/>
    </location>
</feature>
<dbReference type="AlphaFoldDB" id="A0A9P9A023"/>